<name>A0A375CR92_9BURK</name>
<sequence>MAIVLADTPDFDAGHRTVKLNCASASWETFNGSPIPRLPLVVVRLGVDTRQALYRHRDQFSDPIQPVEQGRLARKATVHLRADPAGGRAGRHDQGL</sequence>
<proteinExistence type="predicted"/>
<dbReference type="Proteomes" id="UP000256297">
    <property type="component" value="Unassembled WGS sequence"/>
</dbReference>
<reference evidence="2" key="1">
    <citation type="submission" date="2018-01" db="EMBL/GenBank/DDBJ databases">
        <authorList>
            <person name="Gaut B.S."/>
            <person name="Morton B.R."/>
            <person name="Clegg M.T."/>
            <person name="Duvall M.R."/>
        </authorList>
    </citation>
    <scope>NUCLEOTIDE SEQUENCE [LARGE SCALE GENOMIC DNA]</scope>
</reference>
<dbReference type="EMBL" id="OFSP01000078">
    <property type="protein sequence ID" value="SOY77740.1"/>
    <property type="molecule type" value="Genomic_DNA"/>
</dbReference>
<accession>A0A375CR92</accession>
<organism evidence="1 2">
    <name type="scientific">Cupriavidus taiwanensis</name>
    <dbReference type="NCBI Taxonomy" id="164546"/>
    <lineage>
        <taxon>Bacteria</taxon>
        <taxon>Pseudomonadati</taxon>
        <taxon>Pseudomonadota</taxon>
        <taxon>Betaproteobacteria</taxon>
        <taxon>Burkholderiales</taxon>
        <taxon>Burkholderiaceae</taxon>
        <taxon>Cupriavidus</taxon>
    </lineage>
</organism>
<gene>
    <name evidence="1" type="ORF">CBM2589_U10242</name>
</gene>
<evidence type="ECO:0000313" key="1">
    <source>
        <dbReference type="EMBL" id="SOY77740.1"/>
    </source>
</evidence>
<dbReference type="AlphaFoldDB" id="A0A375CR92"/>
<comment type="caution">
    <text evidence="1">The sequence shown here is derived from an EMBL/GenBank/DDBJ whole genome shotgun (WGS) entry which is preliminary data.</text>
</comment>
<protein>
    <submittedName>
        <fullName evidence="1">Uncharacterized protein</fullName>
    </submittedName>
</protein>
<evidence type="ECO:0000313" key="2">
    <source>
        <dbReference type="Proteomes" id="UP000256297"/>
    </source>
</evidence>